<dbReference type="Pfam" id="PF13469">
    <property type="entry name" value="Sulfotransfer_3"/>
    <property type="match status" value="1"/>
</dbReference>
<comment type="caution">
    <text evidence="1">The sequence shown here is derived from an EMBL/GenBank/DDBJ whole genome shotgun (WGS) entry which is preliminary data.</text>
</comment>
<accession>A0A844AP98</accession>
<protein>
    <submittedName>
        <fullName evidence="1">Sulfotransferase</fullName>
    </submittedName>
</protein>
<dbReference type="SUPFAM" id="SSF52540">
    <property type="entry name" value="P-loop containing nucleoside triphosphate hydrolases"/>
    <property type="match status" value="1"/>
</dbReference>
<evidence type="ECO:0000313" key="1">
    <source>
        <dbReference type="EMBL" id="MQY42493.1"/>
    </source>
</evidence>
<dbReference type="AlphaFoldDB" id="A0A844AP98"/>
<proteinExistence type="predicted"/>
<sequence length="270" mass="30694">MHFISGLPRSGSTLLSSLLRQNPRMHAGMTSPVSHLVNAVLRETSMRHEDAVFIDDDIRKALVRGVFDVYYKDVAPGDVVFDTSRGWTTKMAVLSELYPAFRMICCVRNPAWIIDSIETITQKHPFELSGIFSFEPGGTIYSRSEALAGPKGMMGYALNALREGIYSKHKSRIMLVRYESLVRDTRAVLEQIYDFIDEPYFEGHDPTNIPPSYDMMEFDRRLGTPGLHDVGDRVVHIPRKTILPPDLFARFEEAAFWEEAEFQISELITA</sequence>
<keyword evidence="2" id="KW-1185">Reference proteome</keyword>
<evidence type="ECO:0000313" key="2">
    <source>
        <dbReference type="Proteomes" id="UP000436694"/>
    </source>
</evidence>
<dbReference type="Gene3D" id="3.40.50.300">
    <property type="entry name" value="P-loop containing nucleotide triphosphate hydrolases"/>
    <property type="match status" value="1"/>
</dbReference>
<keyword evidence="1" id="KW-0808">Transferase</keyword>
<dbReference type="GO" id="GO:0016740">
    <property type="term" value="F:transferase activity"/>
    <property type="evidence" value="ECO:0007669"/>
    <property type="project" value="UniProtKB-KW"/>
</dbReference>
<dbReference type="Proteomes" id="UP000436694">
    <property type="component" value="Unassembled WGS sequence"/>
</dbReference>
<name>A0A844AP98_9RHOB</name>
<dbReference type="InterPro" id="IPR027417">
    <property type="entry name" value="P-loop_NTPase"/>
</dbReference>
<reference evidence="1 2" key="1">
    <citation type="submission" date="2019-10" db="EMBL/GenBank/DDBJ databases">
        <title>Epibacterium sp. nov., isolated from seawater.</title>
        <authorList>
            <person name="Zhang X."/>
            <person name="Li N."/>
        </authorList>
    </citation>
    <scope>NUCLEOTIDE SEQUENCE [LARGE SCALE GENOMIC DNA]</scope>
    <source>
        <strain evidence="1 2">SM1969</strain>
    </source>
</reference>
<dbReference type="EMBL" id="WIXK01000003">
    <property type="protein sequence ID" value="MQY42493.1"/>
    <property type="molecule type" value="Genomic_DNA"/>
</dbReference>
<gene>
    <name evidence="1" type="ORF">GG681_07545</name>
</gene>
<organism evidence="1 2">
    <name type="scientific">Tritonibacter aquimaris</name>
    <dbReference type="NCBI Taxonomy" id="2663379"/>
    <lineage>
        <taxon>Bacteria</taxon>
        <taxon>Pseudomonadati</taxon>
        <taxon>Pseudomonadota</taxon>
        <taxon>Alphaproteobacteria</taxon>
        <taxon>Rhodobacterales</taxon>
        <taxon>Paracoccaceae</taxon>
        <taxon>Tritonibacter</taxon>
    </lineage>
</organism>